<evidence type="ECO:0000256" key="6">
    <source>
        <dbReference type="ARBA" id="ARBA00023014"/>
    </source>
</evidence>
<dbReference type="STRING" id="666510.ASAC_0113"/>
<dbReference type="SFLD" id="SFLDG01067">
    <property type="entry name" value="SPASM/twitch_domain_containing"/>
    <property type="match status" value="1"/>
</dbReference>
<dbReference type="PROSITE" id="PS51918">
    <property type="entry name" value="RADICAL_SAM"/>
    <property type="match status" value="1"/>
</dbReference>
<dbReference type="Proteomes" id="UP000000346">
    <property type="component" value="Chromosome"/>
</dbReference>
<evidence type="ECO:0000256" key="1">
    <source>
        <dbReference type="ARBA" id="ARBA00001966"/>
    </source>
</evidence>
<dbReference type="SMART" id="SM00729">
    <property type="entry name" value="Elp3"/>
    <property type="match status" value="1"/>
</dbReference>
<keyword evidence="4" id="KW-0479">Metal-binding</keyword>
<dbReference type="NCBIfam" id="TIGR04085">
    <property type="entry name" value="rSAM_more_4Fe4S"/>
    <property type="match status" value="1"/>
</dbReference>
<dbReference type="SFLD" id="SFLDS00029">
    <property type="entry name" value="Radical_SAM"/>
    <property type="match status" value="1"/>
</dbReference>
<evidence type="ECO:0000259" key="7">
    <source>
        <dbReference type="PROSITE" id="PS51918"/>
    </source>
</evidence>
<sequence>MIPVSVMVAGKGTVSTKIKGHYGKGSPSRFSEELRPVVFWNITYACNLRCEHCYIDAGPTPRQDELGRGRLLEVAEEMAELGIPLVIFSGGEPLLKPEFWDVARLLSERGRPKMALSSNGTLITREVARRLKELNFSYVGVSLDSLRPDAHDKFRGVQGAFNMTVRGIHNAVEEGLDVGIRTTVTRWNYSEAPKVVDLAAQLRASRVSYYLLDSIGRARNIVSELPSPQQVKEFVDAIVDKAKEYAGKVEVELVRANFAGIYIADLLAKDGNEFMDYLKLISAQGDCGRKTISIYPDGTVRPCQFIDEYVIGDLRRQSLREILSYNNPELVKFIKLYENLRGPRCGPCPFKLVCGGGSRGRAEAASGDFWGDDPLCFIDPLDVWRRRGQG</sequence>
<dbReference type="InParanoid" id="D9PZN3"/>
<dbReference type="HOGENOM" id="CLU_009273_4_0_2"/>
<evidence type="ECO:0000313" key="9">
    <source>
        <dbReference type="Proteomes" id="UP000000346"/>
    </source>
</evidence>
<keyword evidence="3" id="KW-0949">S-adenosyl-L-methionine</keyword>
<dbReference type="PANTHER" id="PTHR11228:SF7">
    <property type="entry name" value="PQQA PEPTIDE CYCLASE"/>
    <property type="match status" value="1"/>
</dbReference>
<keyword evidence="2" id="KW-0004">4Fe-4S</keyword>
<dbReference type="PANTHER" id="PTHR11228">
    <property type="entry name" value="RADICAL SAM DOMAIN PROTEIN"/>
    <property type="match status" value="1"/>
</dbReference>
<dbReference type="SFLD" id="SFLDG01386">
    <property type="entry name" value="main_SPASM_domain-containing"/>
    <property type="match status" value="1"/>
</dbReference>
<evidence type="ECO:0000256" key="4">
    <source>
        <dbReference type="ARBA" id="ARBA00022723"/>
    </source>
</evidence>
<dbReference type="InterPro" id="IPR050377">
    <property type="entry name" value="Radical_SAM_PqqE_MftC-like"/>
</dbReference>
<keyword evidence="5" id="KW-0408">Iron</keyword>
<dbReference type="GO" id="GO:0003824">
    <property type="term" value="F:catalytic activity"/>
    <property type="evidence" value="ECO:0007669"/>
    <property type="project" value="InterPro"/>
</dbReference>
<dbReference type="FunCoup" id="D9PZN3">
    <property type="interactions" value="48"/>
</dbReference>
<accession>D9PZN3</accession>
<evidence type="ECO:0000256" key="2">
    <source>
        <dbReference type="ARBA" id="ARBA00022485"/>
    </source>
</evidence>
<dbReference type="AlphaFoldDB" id="D9PZN3"/>
<dbReference type="InterPro" id="IPR013785">
    <property type="entry name" value="Aldolase_TIM"/>
</dbReference>
<dbReference type="KEGG" id="asc:ASAC_0113"/>
<dbReference type="RefSeq" id="WP_013266033.1">
    <property type="nucleotide sequence ID" value="NC_014374.1"/>
</dbReference>
<dbReference type="EMBL" id="CP001742">
    <property type="protein sequence ID" value="ADL18521.1"/>
    <property type="molecule type" value="Genomic_DNA"/>
</dbReference>
<dbReference type="SUPFAM" id="SSF102114">
    <property type="entry name" value="Radical SAM enzymes"/>
    <property type="match status" value="1"/>
</dbReference>
<protein>
    <submittedName>
        <fullName evidence="8">Predicted Fe-S oxidoreductase</fullName>
    </submittedName>
</protein>
<dbReference type="InterPro" id="IPR007197">
    <property type="entry name" value="rSAM"/>
</dbReference>
<dbReference type="CDD" id="cd01335">
    <property type="entry name" value="Radical_SAM"/>
    <property type="match status" value="1"/>
</dbReference>
<proteinExistence type="predicted"/>
<dbReference type="eggNOG" id="arCOG00938">
    <property type="taxonomic scope" value="Archaea"/>
</dbReference>
<keyword evidence="6" id="KW-0411">Iron-sulfur</keyword>
<dbReference type="Gene3D" id="3.20.20.70">
    <property type="entry name" value="Aldolase class I"/>
    <property type="match status" value="1"/>
</dbReference>
<dbReference type="GO" id="GO:0051539">
    <property type="term" value="F:4 iron, 4 sulfur cluster binding"/>
    <property type="evidence" value="ECO:0007669"/>
    <property type="project" value="UniProtKB-KW"/>
</dbReference>
<keyword evidence="9" id="KW-1185">Reference proteome</keyword>
<evidence type="ECO:0000313" key="8">
    <source>
        <dbReference type="EMBL" id="ADL18521.1"/>
    </source>
</evidence>
<evidence type="ECO:0000256" key="3">
    <source>
        <dbReference type="ARBA" id="ARBA00022691"/>
    </source>
</evidence>
<dbReference type="GO" id="GO:0046872">
    <property type="term" value="F:metal ion binding"/>
    <property type="evidence" value="ECO:0007669"/>
    <property type="project" value="UniProtKB-KW"/>
</dbReference>
<reference evidence="8 9" key="1">
    <citation type="journal article" date="2010" name="Appl. Environ. Microbiol.">
        <title>The genome sequence of the crenarchaeon Acidilobus saccharovorans supports a new order, Acidilobales, and suggests an important ecological role in terrestrial acidic hot springs.</title>
        <authorList>
            <person name="Mardanov A.V."/>
            <person name="Svetlitchnyi V.A."/>
            <person name="Beletsky A.V."/>
            <person name="Prokofeva M.I."/>
            <person name="Bonch-Osmolovskaya E.A."/>
            <person name="Ravin N.V."/>
            <person name="Skryabin K.G."/>
        </authorList>
    </citation>
    <scope>NUCLEOTIDE SEQUENCE [LARGE SCALE GENOMIC DNA]</scope>
    <source>
        <strain evidence="9">DSM 16705 / JCM 18335 / VKM B-2471 / 345-15</strain>
    </source>
</reference>
<dbReference type="InterPro" id="IPR017200">
    <property type="entry name" value="PqqE-like"/>
</dbReference>
<comment type="cofactor">
    <cofactor evidence="1">
        <name>[4Fe-4S] cluster</name>
        <dbReference type="ChEBI" id="CHEBI:49883"/>
    </cofactor>
</comment>
<evidence type="ECO:0000256" key="5">
    <source>
        <dbReference type="ARBA" id="ARBA00023004"/>
    </source>
</evidence>
<dbReference type="Pfam" id="PF04055">
    <property type="entry name" value="Radical_SAM"/>
    <property type="match status" value="1"/>
</dbReference>
<name>D9PZN3_ACIS3</name>
<gene>
    <name evidence="8" type="ordered locus">ASAC_0113</name>
</gene>
<dbReference type="GeneID" id="9498326"/>
<dbReference type="InterPro" id="IPR006638">
    <property type="entry name" value="Elp3/MiaA/NifB-like_rSAM"/>
</dbReference>
<feature type="domain" description="Radical SAM core" evidence="7">
    <location>
        <begin position="32"/>
        <end position="248"/>
    </location>
</feature>
<dbReference type="GO" id="GO:0006783">
    <property type="term" value="P:heme biosynthetic process"/>
    <property type="evidence" value="ECO:0007669"/>
    <property type="project" value="TreeGrafter"/>
</dbReference>
<dbReference type="Pfam" id="PF13186">
    <property type="entry name" value="SPASM"/>
    <property type="match status" value="1"/>
</dbReference>
<dbReference type="InterPro" id="IPR023885">
    <property type="entry name" value="4Fe4S-binding_SPASM_dom"/>
</dbReference>
<organism evidence="8 9">
    <name type="scientific">Acidilobus saccharovorans (strain DSM 16705 / JCM 18335 / VKM B-2471 / 345-15)</name>
    <dbReference type="NCBI Taxonomy" id="666510"/>
    <lineage>
        <taxon>Archaea</taxon>
        <taxon>Thermoproteota</taxon>
        <taxon>Thermoprotei</taxon>
        <taxon>Acidilobales</taxon>
        <taxon>Acidilobaceae</taxon>
        <taxon>Acidilobus</taxon>
    </lineage>
</organism>
<dbReference type="InterPro" id="IPR058240">
    <property type="entry name" value="rSAM_sf"/>
</dbReference>
<dbReference type="OrthoDB" id="30736at2157"/>
<dbReference type="PIRSF" id="PIRSF037420">
    <property type="entry name" value="PQQ_syn_pqqE"/>
    <property type="match status" value="1"/>
</dbReference>